<protein>
    <submittedName>
        <fullName evidence="2">SRPBCC family protein</fullName>
    </submittedName>
</protein>
<gene>
    <name evidence="2" type="ORF">K3136_02570</name>
</gene>
<proteinExistence type="predicted"/>
<reference evidence="2 3" key="1">
    <citation type="submission" date="2021-08" db="EMBL/GenBank/DDBJ databases">
        <title>Comparative Genomics Analysis of the Genus Qipengyuania Reveals Extensive Genetic Diversity and Metabolic Versatility, Including the Description of Fifteen Novel Species.</title>
        <authorList>
            <person name="Liu Y."/>
        </authorList>
    </citation>
    <scope>NUCLEOTIDE SEQUENCE [LARGE SCALE GENOMIC DNA]</scope>
    <source>
        <strain evidence="2 3">1NDH1</strain>
    </source>
</reference>
<accession>A0ABX9A2X1</accession>
<dbReference type="Proteomes" id="UP000824321">
    <property type="component" value="Chromosome"/>
</dbReference>
<dbReference type="InterPro" id="IPR023393">
    <property type="entry name" value="START-like_dom_sf"/>
</dbReference>
<evidence type="ECO:0000313" key="2">
    <source>
        <dbReference type="EMBL" id="QZD95631.1"/>
    </source>
</evidence>
<feature type="chain" id="PRO_5045423970" evidence="1">
    <location>
        <begin position="22"/>
        <end position="188"/>
    </location>
</feature>
<dbReference type="SUPFAM" id="SSF55961">
    <property type="entry name" value="Bet v1-like"/>
    <property type="match status" value="1"/>
</dbReference>
<dbReference type="EMBL" id="CP081294">
    <property type="protein sequence ID" value="QZD95631.1"/>
    <property type="molecule type" value="Genomic_DNA"/>
</dbReference>
<dbReference type="RefSeq" id="WP_221431368.1">
    <property type="nucleotide sequence ID" value="NZ_CP081294.1"/>
</dbReference>
<organism evidence="2 3">
    <name type="scientific">Qipengyuania gelatinilytica</name>
    <dbReference type="NCBI Taxonomy" id="2867231"/>
    <lineage>
        <taxon>Bacteria</taxon>
        <taxon>Pseudomonadati</taxon>
        <taxon>Pseudomonadota</taxon>
        <taxon>Alphaproteobacteria</taxon>
        <taxon>Sphingomonadales</taxon>
        <taxon>Erythrobacteraceae</taxon>
        <taxon>Qipengyuania</taxon>
    </lineage>
</organism>
<name>A0ABX9A2X1_9SPHN</name>
<sequence>MNRFAFFAAASALVLGTPAAAEVMEQGDDSFVTSDSATVAATPRQTWLALIKPGEWWNDSHTWSADASNMSLVPSAGGCFCEKIPGEGDIPLDGSVQHAVVVQAVPDKALRLRGSLGPLQAVPATGILTVMLEEVDGGTKINWQYHVGNVSGFPIDTIAGAVDGVMTEQLHGLRDYLGALDDEDESED</sequence>
<evidence type="ECO:0000313" key="3">
    <source>
        <dbReference type="Proteomes" id="UP000824321"/>
    </source>
</evidence>
<dbReference type="Gene3D" id="3.30.530.20">
    <property type="match status" value="1"/>
</dbReference>
<keyword evidence="1" id="KW-0732">Signal</keyword>
<evidence type="ECO:0000256" key="1">
    <source>
        <dbReference type="SAM" id="SignalP"/>
    </source>
</evidence>
<feature type="signal peptide" evidence="1">
    <location>
        <begin position="1"/>
        <end position="21"/>
    </location>
</feature>
<keyword evidence="3" id="KW-1185">Reference proteome</keyword>